<reference evidence="2 3" key="1">
    <citation type="submission" date="2024-01" db="EMBL/GenBank/DDBJ databases">
        <title>The genomes of 5 underutilized Papilionoideae crops provide insights into root nodulation and disease resistanc.</title>
        <authorList>
            <person name="Jiang F."/>
        </authorList>
    </citation>
    <scope>NUCLEOTIDE SEQUENCE [LARGE SCALE GENOMIC DNA]</scope>
    <source>
        <strain evidence="2">JINMINGXINNONG_FW02</strain>
        <tissue evidence="2">Leaves</tissue>
    </source>
</reference>
<dbReference type="EMBL" id="JAYMYR010000004">
    <property type="protein sequence ID" value="KAK7369329.1"/>
    <property type="molecule type" value="Genomic_DNA"/>
</dbReference>
<keyword evidence="1" id="KW-0472">Membrane</keyword>
<evidence type="ECO:0000256" key="1">
    <source>
        <dbReference type="SAM" id="Phobius"/>
    </source>
</evidence>
<organism evidence="2 3">
    <name type="scientific">Phaseolus coccineus</name>
    <name type="common">Scarlet runner bean</name>
    <name type="synonym">Phaseolus multiflorus</name>
    <dbReference type="NCBI Taxonomy" id="3886"/>
    <lineage>
        <taxon>Eukaryota</taxon>
        <taxon>Viridiplantae</taxon>
        <taxon>Streptophyta</taxon>
        <taxon>Embryophyta</taxon>
        <taxon>Tracheophyta</taxon>
        <taxon>Spermatophyta</taxon>
        <taxon>Magnoliopsida</taxon>
        <taxon>eudicotyledons</taxon>
        <taxon>Gunneridae</taxon>
        <taxon>Pentapetalae</taxon>
        <taxon>rosids</taxon>
        <taxon>fabids</taxon>
        <taxon>Fabales</taxon>
        <taxon>Fabaceae</taxon>
        <taxon>Papilionoideae</taxon>
        <taxon>50 kb inversion clade</taxon>
        <taxon>NPAAA clade</taxon>
        <taxon>indigoferoid/millettioid clade</taxon>
        <taxon>Phaseoleae</taxon>
        <taxon>Phaseolus</taxon>
    </lineage>
</organism>
<proteinExistence type="predicted"/>
<evidence type="ECO:0000313" key="2">
    <source>
        <dbReference type="EMBL" id="KAK7369329.1"/>
    </source>
</evidence>
<feature type="transmembrane region" description="Helical" evidence="1">
    <location>
        <begin position="16"/>
        <end position="37"/>
    </location>
</feature>
<keyword evidence="1" id="KW-0812">Transmembrane</keyword>
<accession>A0AAN9NA04</accession>
<name>A0AAN9NA04_PHACN</name>
<evidence type="ECO:0000313" key="3">
    <source>
        <dbReference type="Proteomes" id="UP001374584"/>
    </source>
</evidence>
<gene>
    <name evidence="2" type="ORF">VNO80_11366</name>
</gene>
<keyword evidence="3" id="KW-1185">Reference proteome</keyword>
<dbReference type="Proteomes" id="UP001374584">
    <property type="component" value="Unassembled WGS sequence"/>
</dbReference>
<comment type="caution">
    <text evidence="2">The sequence shown here is derived from an EMBL/GenBank/DDBJ whole genome shotgun (WGS) entry which is preliminary data.</text>
</comment>
<sequence length="73" mass="8480">MDCPFVLVSCLVIGRWLTIAIEYYVMLVIFLSVFLVCTNQRPLVNLPILFCPDAPKLDQITNLNLYYRIIILM</sequence>
<dbReference type="AlphaFoldDB" id="A0AAN9NA04"/>
<keyword evidence="1" id="KW-1133">Transmembrane helix</keyword>
<protein>
    <submittedName>
        <fullName evidence="2">Uncharacterized protein</fullName>
    </submittedName>
</protein>